<evidence type="ECO:0000313" key="4">
    <source>
        <dbReference type="Proteomes" id="UP000434957"/>
    </source>
</evidence>
<keyword evidence="4" id="KW-1185">Reference proteome</keyword>
<keyword evidence="1" id="KW-1133">Transmembrane helix</keyword>
<keyword evidence="1" id="KW-0812">Transmembrane</keyword>
<gene>
    <name evidence="3" type="ORF">PR003_g27299</name>
</gene>
<evidence type="ECO:0000256" key="1">
    <source>
        <dbReference type="SAM" id="Phobius"/>
    </source>
</evidence>
<organism evidence="3 4">
    <name type="scientific">Phytophthora rubi</name>
    <dbReference type="NCBI Taxonomy" id="129364"/>
    <lineage>
        <taxon>Eukaryota</taxon>
        <taxon>Sar</taxon>
        <taxon>Stramenopiles</taxon>
        <taxon>Oomycota</taxon>
        <taxon>Peronosporomycetes</taxon>
        <taxon>Peronosporales</taxon>
        <taxon>Peronosporaceae</taxon>
        <taxon>Phytophthora</taxon>
    </lineage>
</organism>
<dbReference type="AlphaFoldDB" id="A0A6A4BZF5"/>
<accession>A0A6A4BZF5</accession>
<evidence type="ECO:0000313" key="3">
    <source>
        <dbReference type="EMBL" id="KAE9282841.1"/>
    </source>
</evidence>
<dbReference type="Proteomes" id="UP000434957">
    <property type="component" value="Unassembled WGS sequence"/>
</dbReference>
<comment type="caution">
    <text evidence="3">The sequence shown here is derived from an EMBL/GenBank/DDBJ whole genome shotgun (WGS) entry which is preliminary data.</text>
</comment>
<feature type="transmembrane region" description="Helical" evidence="1">
    <location>
        <begin position="76"/>
        <end position="97"/>
    </location>
</feature>
<feature type="transmembrane region" description="Helical" evidence="1">
    <location>
        <begin position="38"/>
        <end position="56"/>
    </location>
</feature>
<dbReference type="EMBL" id="QXFT01003763">
    <property type="protein sequence ID" value="KAE9282841.1"/>
    <property type="molecule type" value="Genomic_DNA"/>
</dbReference>
<keyword evidence="2" id="KW-0732">Signal</keyword>
<reference evidence="3 4" key="1">
    <citation type="submission" date="2018-08" db="EMBL/GenBank/DDBJ databases">
        <title>Genomic investigation of the strawberry pathogen Phytophthora fragariae indicates pathogenicity is determined by transcriptional variation in three key races.</title>
        <authorList>
            <person name="Adams T.M."/>
            <person name="Armitage A.D."/>
            <person name="Sobczyk M.K."/>
            <person name="Bates H.J."/>
            <person name="Dunwell J.M."/>
            <person name="Nellist C.F."/>
            <person name="Harrison R.J."/>
        </authorList>
    </citation>
    <scope>NUCLEOTIDE SEQUENCE [LARGE SCALE GENOMIC DNA]</scope>
    <source>
        <strain evidence="3 4">SCRP333</strain>
    </source>
</reference>
<feature type="signal peptide" evidence="2">
    <location>
        <begin position="1"/>
        <end position="22"/>
    </location>
</feature>
<name>A0A6A4BZF5_9STRA</name>
<evidence type="ECO:0000256" key="2">
    <source>
        <dbReference type="SAM" id="SignalP"/>
    </source>
</evidence>
<keyword evidence="1" id="KW-0472">Membrane</keyword>
<feature type="chain" id="PRO_5025535000" evidence="2">
    <location>
        <begin position="23"/>
        <end position="121"/>
    </location>
</feature>
<protein>
    <submittedName>
        <fullName evidence="3">Uncharacterized protein</fullName>
    </submittedName>
</protein>
<sequence>MVWTTLAIAAMALSCVATGVTSYSLRRSWDLQISSVRWLFTVFFTCYCLYGADRVAYMVTTMDRGAEKEQEQIRWYLWRVWPVIGSFTIAETVLAVVKGSYTTATQVVGTGVKPSQFFFSP</sequence>
<proteinExistence type="predicted"/>